<dbReference type="Gene3D" id="2.60.40.2440">
    <property type="entry name" value="Carbohydrate binding type-21 domain"/>
    <property type="match status" value="1"/>
</dbReference>
<feature type="compositionally biased region" description="Low complexity" evidence="1">
    <location>
        <begin position="42"/>
        <end position="58"/>
    </location>
</feature>
<evidence type="ECO:0000313" key="4">
    <source>
        <dbReference type="Proteomes" id="UP000308724"/>
    </source>
</evidence>
<feature type="compositionally biased region" description="Low complexity" evidence="1">
    <location>
        <begin position="644"/>
        <end position="666"/>
    </location>
</feature>
<feature type="region of interest" description="Disordered" evidence="1">
    <location>
        <begin position="172"/>
        <end position="245"/>
    </location>
</feature>
<feature type="region of interest" description="Disordered" evidence="1">
    <location>
        <begin position="24"/>
        <end position="160"/>
    </location>
</feature>
<comment type="caution">
    <text evidence="3">The sequence shown here is derived from an EMBL/GenBank/DDBJ whole genome shotgun (WGS) entry which is preliminary data.</text>
</comment>
<evidence type="ECO:0000256" key="1">
    <source>
        <dbReference type="SAM" id="MobiDB-lite"/>
    </source>
</evidence>
<dbReference type="EMBL" id="QZBZ01000238">
    <property type="protein sequence ID" value="TIA32433.1"/>
    <property type="molecule type" value="Genomic_DNA"/>
</dbReference>
<feature type="compositionally biased region" description="Polar residues" evidence="1">
    <location>
        <begin position="26"/>
        <end position="41"/>
    </location>
</feature>
<reference evidence="3 4" key="1">
    <citation type="submission" date="2018-10" db="EMBL/GenBank/DDBJ databases">
        <title>Fifty Aureobasidium pullulans genomes reveal a recombining polyextremotolerant generalist.</title>
        <authorList>
            <person name="Gostincar C."/>
            <person name="Turk M."/>
            <person name="Zajc J."/>
            <person name="Gunde-Cimerman N."/>
        </authorList>
    </citation>
    <scope>NUCLEOTIDE SEQUENCE [LARGE SCALE GENOMIC DNA]</scope>
    <source>
        <strain evidence="3 4">EXF-1645</strain>
    </source>
</reference>
<feature type="region of interest" description="Disordered" evidence="1">
    <location>
        <begin position="518"/>
        <end position="538"/>
    </location>
</feature>
<evidence type="ECO:0000313" key="3">
    <source>
        <dbReference type="EMBL" id="TIA32433.1"/>
    </source>
</evidence>
<feature type="compositionally biased region" description="Polar residues" evidence="1">
    <location>
        <begin position="674"/>
        <end position="684"/>
    </location>
</feature>
<name>A0A4T0BEW2_AURPU</name>
<accession>A0A4T0BEW2</accession>
<dbReference type="InterPro" id="IPR050782">
    <property type="entry name" value="PP1_regulatory_subunit_3"/>
</dbReference>
<dbReference type="Proteomes" id="UP000308724">
    <property type="component" value="Unassembled WGS sequence"/>
</dbReference>
<dbReference type="Pfam" id="PF03370">
    <property type="entry name" value="CBM_21"/>
    <property type="match status" value="1"/>
</dbReference>
<feature type="compositionally biased region" description="Polar residues" evidence="1">
    <location>
        <begin position="110"/>
        <end position="124"/>
    </location>
</feature>
<evidence type="ECO:0000259" key="2">
    <source>
        <dbReference type="PROSITE" id="PS51159"/>
    </source>
</evidence>
<feature type="region of interest" description="Disordered" evidence="1">
    <location>
        <begin position="468"/>
        <end position="500"/>
    </location>
</feature>
<feature type="compositionally biased region" description="Polar residues" evidence="1">
    <location>
        <begin position="184"/>
        <end position="200"/>
    </location>
</feature>
<dbReference type="GO" id="GO:0008157">
    <property type="term" value="F:protein phosphatase 1 binding"/>
    <property type="evidence" value="ECO:0007669"/>
    <property type="project" value="TreeGrafter"/>
</dbReference>
<gene>
    <name evidence="3" type="ORF">D6C78_08233</name>
</gene>
<dbReference type="GO" id="GO:0005979">
    <property type="term" value="P:regulation of glycogen biosynthetic process"/>
    <property type="evidence" value="ECO:0007669"/>
    <property type="project" value="TreeGrafter"/>
</dbReference>
<feature type="region of interest" description="Disordered" evidence="1">
    <location>
        <begin position="602"/>
        <end position="627"/>
    </location>
</feature>
<dbReference type="PANTHER" id="PTHR12307:SF36">
    <property type="entry name" value="GLYCOGEN-BINDING SUBUNIT 76A"/>
    <property type="match status" value="1"/>
</dbReference>
<feature type="region of interest" description="Disordered" evidence="1">
    <location>
        <begin position="644"/>
        <end position="699"/>
    </location>
</feature>
<feature type="domain" description="CBM21" evidence="2">
    <location>
        <begin position="340"/>
        <end position="456"/>
    </location>
</feature>
<dbReference type="AlphaFoldDB" id="A0A4T0BEW2"/>
<dbReference type="GO" id="GO:2001069">
    <property type="term" value="F:glycogen binding"/>
    <property type="evidence" value="ECO:0007669"/>
    <property type="project" value="TreeGrafter"/>
</dbReference>
<protein>
    <recommendedName>
        <fullName evidence="2">CBM21 domain-containing protein</fullName>
    </recommendedName>
</protein>
<dbReference type="InterPro" id="IPR005036">
    <property type="entry name" value="CBM21_dom"/>
</dbReference>
<organism evidence="3 4">
    <name type="scientific">Aureobasidium pullulans</name>
    <name type="common">Black yeast</name>
    <name type="synonym">Pullularia pullulans</name>
    <dbReference type="NCBI Taxonomy" id="5580"/>
    <lineage>
        <taxon>Eukaryota</taxon>
        <taxon>Fungi</taxon>
        <taxon>Dikarya</taxon>
        <taxon>Ascomycota</taxon>
        <taxon>Pezizomycotina</taxon>
        <taxon>Dothideomycetes</taxon>
        <taxon>Dothideomycetidae</taxon>
        <taxon>Dothideales</taxon>
        <taxon>Saccotheciaceae</taxon>
        <taxon>Aureobasidium</taxon>
    </lineage>
</organism>
<dbReference type="PROSITE" id="PS51159">
    <property type="entry name" value="CBM21"/>
    <property type="match status" value="1"/>
</dbReference>
<sequence length="753" mass="81796">MGLIDYLSIPPLWQFHHITGMPYTPPSHQSPASSRTTSPVISRSSSFSAESSGTRSPSSPRPALPRSVSSTTYLNKQRRGPSITQQESAGLPQSPVDDDSSTVRHVEGVISNNGSIRQSPSPVNNLLIPTGAILSPPDSSENSDGEDTSEAPRGRNFAHTWGELEQAVRSIELKREGSPARNGVSFSEPTTTIHSPTALSATARKISHSRSSTETAIIIPERVVTESPSEESEDDDDDDELRVKPPLVRKKSGELVKPALRPSSRRRYSSMPGTPTYSKSVHFNDNGNQTRHFLQVEKPSAISAGSSPVDTYDEETEYPFEGKDSQTKVEWNLRLANFPEETHDRKYLPVRVEKVYLSADTKTLIGTVVVANISFQKHVAARFTLDYWKTTSEVMAEYDSDVRKQATSDGCDRFTFNIRLSDQANLENKTLLLCVRYNSGGQEHWDSNNGMNYQIDFVKKLAKSASTSSLSSLSGSRPGRNTIPRSRHSPPTASARQARQERSLFADEDLLAKSSTYHFGSPEKITGDPTAQPQVKLKPRSKRVDLTRVGSAPAVNGLGGRYDFGASLSAALSTAQDKLGKQSGLLPHTQVSSQADAHYFSPRTASEIKPVVPERPDAITTDRPAIGSQQYKDLVNKFCYFTPGSSGKSSPSPQTSSGSKPSSTDGSGDGASPNEYSPQSGSVTPTPPQSLSPFLDGANDKFASRNDISKLISRSGSPASISSNNNYVARAYNYPYARDGYLSESHTPTAIRG</sequence>
<dbReference type="PANTHER" id="PTHR12307">
    <property type="entry name" value="PROTEIN PHOSPHATASE 1 REGULATORY SUBUNIT"/>
    <property type="match status" value="1"/>
</dbReference>
<dbReference type="InterPro" id="IPR038175">
    <property type="entry name" value="CBM21_dom_sf"/>
</dbReference>
<feature type="compositionally biased region" description="Acidic residues" evidence="1">
    <location>
        <begin position="228"/>
        <end position="240"/>
    </location>
</feature>
<proteinExistence type="predicted"/>
<dbReference type="GO" id="GO:0000164">
    <property type="term" value="C:protein phosphatase type 1 complex"/>
    <property type="evidence" value="ECO:0007669"/>
    <property type="project" value="TreeGrafter"/>
</dbReference>